<dbReference type="AlphaFoldDB" id="A0AAE0V8B7"/>
<proteinExistence type="predicted"/>
<feature type="domain" description="Ig-like" evidence="1">
    <location>
        <begin position="15"/>
        <end position="92"/>
    </location>
</feature>
<dbReference type="SMART" id="SM00409">
    <property type="entry name" value="IG"/>
    <property type="match status" value="1"/>
</dbReference>
<dbReference type="Gene3D" id="2.60.40.10">
    <property type="entry name" value="Immunoglobulins"/>
    <property type="match status" value="1"/>
</dbReference>
<dbReference type="Proteomes" id="UP001274896">
    <property type="component" value="Unassembled WGS sequence"/>
</dbReference>
<dbReference type="InterPro" id="IPR007110">
    <property type="entry name" value="Ig-like_dom"/>
</dbReference>
<dbReference type="InterPro" id="IPR003599">
    <property type="entry name" value="Ig_sub"/>
</dbReference>
<evidence type="ECO:0000313" key="2">
    <source>
        <dbReference type="EMBL" id="KAK3545119.1"/>
    </source>
</evidence>
<dbReference type="InterPro" id="IPR036179">
    <property type="entry name" value="Ig-like_dom_sf"/>
</dbReference>
<evidence type="ECO:0000313" key="3">
    <source>
        <dbReference type="Proteomes" id="UP001274896"/>
    </source>
</evidence>
<protein>
    <recommendedName>
        <fullName evidence="1">Ig-like domain-containing protein</fullName>
    </recommendedName>
</protein>
<sequence length="163" mass="17858">MAVVVNPGLNRSENPKLELTSDLKGAAVTGTSVTLFCTLKPHFAGWKFYWIKPTQSSETETETHHYFISSVRVSDGGQYKCRARRGNTVYYTDYSDALWVNVTAKTSTSPGFPPPAPCSPSSLLSLQITMSFTNIIVQGDSCLTSSDNWSITIANRKGLRADP</sequence>
<accession>A0AAE0V8B7</accession>
<name>A0AAE0V8B7_9TELE</name>
<dbReference type="PROSITE" id="PS50835">
    <property type="entry name" value="IG_LIKE"/>
    <property type="match status" value="1"/>
</dbReference>
<dbReference type="EMBL" id="JAUCMX010000005">
    <property type="protein sequence ID" value="KAK3545119.1"/>
    <property type="molecule type" value="Genomic_DNA"/>
</dbReference>
<organism evidence="2 3">
    <name type="scientific">Hemibagrus guttatus</name>
    <dbReference type="NCBI Taxonomy" id="175788"/>
    <lineage>
        <taxon>Eukaryota</taxon>
        <taxon>Metazoa</taxon>
        <taxon>Chordata</taxon>
        <taxon>Craniata</taxon>
        <taxon>Vertebrata</taxon>
        <taxon>Euteleostomi</taxon>
        <taxon>Actinopterygii</taxon>
        <taxon>Neopterygii</taxon>
        <taxon>Teleostei</taxon>
        <taxon>Ostariophysi</taxon>
        <taxon>Siluriformes</taxon>
        <taxon>Bagridae</taxon>
        <taxon>Hemibagrus</taxon>
    </lineage>
</organism>
<comment type="caution">
    <text evidence="2">The sequence shown here is derived from an EMBL/GenBank/DDBJ whole genome shotgun (WGS) entry which is preliminary data.</text>
</comment>
<reference evidence="2" key="1">
    <citation type="submission" date="2023-06" db="EMBL/GenBank/DDBJ databases">
        <title>Male Hemibagrus guttatus genome.</title>
        <authorList>
            <person name="Bian C."/>
        </authorList>
    </citation>
    <scope>NUCLEOTIDE SEQUENCE</scope>
    <source>
        <strain evidence="2">Male_cb2023</strain>
        <tissue evidence="2">Muscle</tissue>
    </source>
</reference>
<keyword evidence="3" id="KW-1185">Reference proteome</keyword>
<dbReference type="SUPFAM" id="SSF48726">
    <property type="entry name" value="Immunoglobulin"/>
    <property type="match status" value="1"/>
</dbReference>
<evidence type="ECO:0000259" key="1">
    <source>
        <dbReference type="PROSITE" id="PS50835"/>
    </source>
</evidence>
<dbReference type="InterPro" id="IPR013783">
    <property type="entry name" value="Ig-like_fold"/>
</dbReference>
<dbReference type="Pfam" id="PF13895">
    <property type="entry name" value="Ig_2"/>
    <property type="match status" value="1"/>
</dbReference>
<gene>
    <name evidence="2" type="ORF">QTP70_001147</name>
</gene>